<gene>
    <name evidence="1" type="ORF">JCM16418_1298</name>
</gene>
<dbReference type="EMBL" id="BAVZ01000003">
    <property type="protein sequence ID" value="GAF07288.1"/>
    <property type="molecule type" value="Genomic_DNA"/>
</dbReference>
<dbReference type="AlphaFoldDB" id="W7YI42"/>
<dbReference type="InterPro" id="IPR011009">
    <property type="entry name" value="Kinase-like_dom_sf"/>
</dbReference>
<dbReference type="RefSeq" id="WP_242403727.1">
    <property type="nucleotide sequence ID" value="NZ_BAVZ01000003.1"/>
</dbReference>
<dbReference type="Proteomes" id="UP000019364">
    <property type="component" value="Unassembled WGS sequence"/>
</dbReference>
<evidence type="ECO:0000313" key="1">
    <source>
        <dbReference type="EMBL" id="GAF07288.1"/>
    </source>
</evidence>
<protein>
    <recommendedName>
        <fullName evidence="3">Aminoglycoside phosphotransferase domain-containing protein</fullName>
    </recommendedName>
</protein>
<sequence>MQDDFSFFGFFYSNFSMKVVSKILTGGDIINHNEVVQISNAYLLPLVSELYGLEGYKIKQIPAHDGGRNVVYSCEKEGADAKILRIAFLNDRSREDFLGELEYVRYLFEHGGSVSNVVSSQKGNLLEEINHNNLLFCLPV</sequence>
<dbReference type="STRING" id="1236976.JCM16418_1298"/>
<proteinExistence type="predicted"/>
<organism evidence="1 2">
    <name type="scientific">Paenibacillus pini JCM 16418</name>
    <dbReference type="NCBI Taxonomy" id="1236976"/>
    <lineage>
        <taxon>Bacteria</taxon>
        <taxon>Bacillati</taxon>
        <taxon>Bacillota</taxon>
        <taxon>Bacilli</taxon>
        <taxon>Bacillales</taxon>
        <taxon>Paenibacillaceae</taxon>
        <taxon>Paenibacillus</taxon>
    </lineage>
</organism>
<name>W7YI42_9BACL</name>
<dbReference type="SUPFAM" id="SSF56112">
    <property type="entry name" value="Protein kinase-like (PK-like)"/>
    <property type="match status" value="1"/>
</dbReference>
<dbReference type="eggNOG" id="COG2334">
    <property type="taxonomic scope" value="Bacteria"/>
</dbReference>
<evidence type="ECO:0000313" key="2">
    <source>
        <dbReference type="Proteomes" id="UP000019364"/>
    </source>
</evidence>
<keyword evidence="2" id="KW-1185">Reference proteome</keyword>
<evidence type="ECO:0008006" key="3">
    <source>
        <dbReference type="Google" id="ProtNLM"/>
    </source>
</evidence>
<comment type="caution">
    <text evidence="1">The sequence shown here is derived from an EMBL/GenBank/DDBJ whole genome shotgun (WGS) entry which is preliminary data.</text>
</comment>
<accession>W7YI42</accession>
<reference evidence="1 2" key="1">
    <citation type="journal article" date="2014" name="Genome Announc.">
        <title>Draft Genome Sequence of Paenibacillus pini JCM 16418T, Isolated from the Rhizosphere of Pine Tree.</title>
        <authorList>
            <person name="Yuki M."/>
            <person name="Oshima K."/>
            <person name="Suda W."/>
            <person name="Oshida Y."/>
            <person name="Kitamura K."/>
            <person name="Iida Y."/>
            <person name="Hattori M."/>
            <person name="Ohkuma M."/>
        </authorList>
    </citation>
    <scope>NUCLEOTIDE SEQUENCE [LARGE SCALE GENOMIC DNA]</scope>
    <source>
        <strain evidence="1 2">JCM 16418</strain>
    </source>
</reference>